<evidence type="ECO:0000313" key="2">
    <source>
        <dbReference type="Proteomes" id="UP000007819"/>
    </source>
</evidence>
<evidence type="ECO:0000313" key="1">
    <source>
        <dbReference type="EnsemblMetazoa" id="XP_016660261.1"/>
    </source>
</evidence>
<evidence type="ECO:0008006" key="3">
    <source>
        <dbReference type="Google" id="ProtNLM"/>
    </source>
</evidence>
<name>A0A8R2H8Q9_ACYPI</name>
<reference evidence="2" key="1">
    <citation type="submission" date="2010-06" db="EMBL/GenBank/DDBJ databases">
        <authorList>
            <person name="Jiang H."/>
            <person name="Abraham K."/>
            <person name="Ali S."/>
            <person name="Alsbrooks S.L."/>
            <person name="Anim B.N."/>
            <person name="Anosike U.S."/>
            <person name="Attaway T."/>
            <person name="Bandaranaike D.P."/>
            <person name="Battles P.K."/>
            <person name="Bell S.N."/>
            <person name="Bell A.V."/>
            <person name="Beltran B."/>
            <person name="Bickham C."/>
            <person name="Bustamante Y."/>
            <person name="Caleb T."/>
            <person name="Canada A."/>
            <person name="Cardenas V."/>
            <person name="Carter K."/>
            <person name="Chacko J."/>
            <person name="Chandrabose M.N."/>
            <person name="Chavez D."/>
            <person name="Chavez A."/>
            <person name="Chen L."/>
            <person name="Chu H.-S."/>
            <person name="Claassen K.J."/>
            <person name="Cockrell R."/>
            <person name="Collins M."/>
            <person name="Cooper J.A."/>
            <person name="Cree A."/>
            <person name="Curry S.M."/>
            <person name="Da Y."/>
            <person name="Dao M.D."/>
            <person name="Das B."/>
            <person name="Davila M.-L."/>
            <person name="Davy-Carroll L."/>
            <person name="Denson S."/>
            <person name="Dinh H."/>
            <person name="Ebong V.E."/>
            <person name="Edwards J.R."/>
            <person name="Egan A."/>
            <person name="El-Daye J."/>
            <person name="Escobedo L."/>
            <person name="Fernandez S."/>
            <person name="Fernando P.R."/>
            <person name="Flagg N."/>
            <person name="Forbes L.D."/>
            <person name="Fowler R.G."/>
            <person name="Fu Q."/>
            <person name="Gabisi R.A."/>
            <person name="Ganer J."/>
            <person name="Garbino Pronczuk A."/>
            <person name="Garcia R.M."/>
            <person name="Garner T."/>
            <person name="Garrett T.E."/>
            <person name="Gonzalez D.A."/>
            <person name="Hamid H."/>
            <person name="Hawkins E.S."/>
            <person name="Hirani K."/>
            <person name="Hogues M.E."/>
            <person name="Hollins B."/>
            <person name="Hsiao C.-H."/>
            <person name="Jabil R."/>
            <person name="James M.L."/>
            <person name="Jhangiani S.N."/>
            <person name="Johnson B."/>
            <person name="Johnson Q."/>
            <person name="Joshi V."/>
            <person name="Kalu J.B."/>
            <person name="Kam C."/>
            <person name="Kashfia A."/>
            <person name="Keebler J."/>
            <person name="Kisamo H."/>
            <person name="Kovar C.L."/>
            <person name="Lago L.A."/>
            <person name="Lai C.-Y."/>
            <person name="Laidlaw J."/>
            <person name="Lara F."/>
            <person name="Le T.-K."/>
            <person name="Lee S.L."/>
            <person name="Legall F.H."/>
            <person name="Lemon S.J."/>
            <person name="Lewis L.R."/>
            <person name="Li B."/>
            <person name="Liu Y."/>
            <person name="Liu Y.-S."/>
            <person name="Lopez J."/>
            <person name="Lozado R.J."/>
            <person name="Lu J."/>
            <person name="Madu R.C."/>
            <person name="Maheshwari M."/>
            <person name="Maheshwari R."/>
            <person name="Malloy K."/>
            <person name="Martinez E."/>
            <person name="Mathew T."/>
            <person name="Mercado I.C."/>
            <person name="Mercado C."/>
            <person name="Meyer B."/>
            <person name="Montgomery K."/>
            <person name="Morgan M.B."/>
            <person name="Munidasa M."/>
            <person name="Nazareth L.V."/>
            <person name="Nelson J."/>
            <person name="Ng B.M."/>
            <person name="Nguyen N.B."/>
            <person name="Nguyen P.Q."/>
            <person name="Nguyen T."/>
            <person name="Obregon M."/>
            <person name="Okwuonu G.O."/>
            <person name="Onwere C.G."/>
            <person name="Orozco G."/>
            <person name="Parra A."/>
            <person name="Patel S."/>
            <person name="Patil S."/>
            <person name="Perez A."/>
            <person name="Perez Y."/>
            <person name="Pham C."/>
            <person name="Primus E.L."/>
            <person name="Pu L.-L."/>
            <person name="Puazo M."/>
            <person name="Qin X."/>
            <person name="Quiroz J.B."/>
            <person name="Reese J."/>
            <person name="Richards S."/>
            <person name="Rives C.M."/>
            <person name="Robberts R."/>
            <person name="Ruiz S.J."/>
            <person name="Ruiz M.J."/>
            <person name="Santibanez J."/>
            <person name="Schneider B.W."/>
            <person name="Sisson I."/>
            <person name="Smith M."/>
            <person name="Sodergren E."/>
            <person name="Song X.-Z."/>
            <person name="Song B.B."/>
            <person name="Summersgill H."/>
            <person name="Thelus R."/>
            <person name="Thornton R.D."/>
            <person name="Trejos Z.Y."/>
            <person name="Usmani K."/>
            <person name="Vattathil S."/>
            <person name="Villasana D."/>
            <person name="Walker D.L."/>
            <person name="Wang S."/>
            <person name="Wang K."/>
            <person name="White C.S."/>
            <person name="Williams A.C."/>
            <person name="Williamson J."/>
            <person name="Wilson K."/>
            <person name="Woghiren I.O."/>
            <person name="Woodworth J.R."/>
            <person name="Worley K.C."/>
            <person name="Wright R.A."/>
            <person name="Wu W."/>
            <person name="Young L."/>
            <person name="Zhang L."/>
            <person name="Zhang J."/>
            <person name="Zhu Y."/>
            <person name="Muzny D.M."/>
            <person name="Weinstock G."/>
            <person name="Gibbs R.A."/>
        </authorList>
    </citation>
    <scope>NUCLEOTIDE SEQUENCE [LARGE SCALE GENOMIC DNA]</scope>
    <source>
        <strain evidence="2">LSR1</strain>
    </source>
</reference>
<accession>A0A8R2H8Q9</accession>
<dbReference type="RefSeq" id="XP_016660261.1">
    <property type="nucleotide sequence ID" value="XM_016804772.1"/>
</dbReference>
<dbReference type="OrthoDB" id="6627081at2759"/>
<dbReference type="GeneID" id="103309577"/>
<organism evidence="1 2">
    <name type="scientific">Acyrthosiphon pisum</name>
    <name type="common">Pea aphid</name>
    <dbReference type="NCBI Taxonomy" id="7029"/>
    <lineage>
        <taxon>Eukaryota</taxon>
        <taxon>Metazoa</taxon>
        <taxon>Ecdysozoa</taxon>
        <taxon>Arthropoda</taxon>
        <taxon>Hexapoda</taxon>
        <taxon>Insecta</taxon>
        <taxon>Pterygota</taxon>
        <taxon>Neoptera</taxon>
        <taxon>Paraneoptera</taxon>
        <taxon>Hemiptera</taxon>
        <taxon>Sternorrhyncha</taxon>
        <taxon>Aphidomorpha</taxon>
        <taxon>Aphidoidea</taxon>
        <taxon>Aphididae</taxon>
        <taxon>Macrosiphini</taxon>
        <taxon>Acyrthosiphon</taxon>
    </lineage>
</organism>
<keyword evidence="2" id="KW-1185">Reference proteome</keyword>
<proteinExistence type="predicted"/>
<dbReference type="AlphaFoldDB" id="A0A8R2H8Q9"/>
<dbReference type="EnsemblMetazoa" id="XM_016804772.1">
    <property type="protein sequence ID" value="XP_016660261.1"/>
    <property type="gene ID" value="LOC103309577"/>
</dbReference>
<dbReference type="SUPFAM" id="SSF53098">
    <property type="entry name" value="Ribonuclease H-like"/>
    <property type="match status" value="1"/>
</dbReference>
<dbReference type="KEGG" id="api:103309577"/>
<sequence length="189" mass="22032">MHRNIVCYTHIMQDCIQVCFYTYLDSSRREQLAFIICYVSFEGTSPLIKERLLSLKESPQAKGSQLFDLFQDICIENSLKWKTMLVGQSYDGASNMRGQYQGLQSLIKEVNPAAIYTWCYAHRLNRIVVQVTSSSPDAVNTFGNIEELYNFISSSKKRVAYYENMQKKKHPTVRVKRLKRVNTTRWMSD</sequence>
<dbReference type="PANTHER" id="PTHR45749">
    <property type="match status" value="1"/>
</dbReference>
<protein>
    <recommendedName>
        <fullName evidence="3">Zinc finger MYM-type protein 1</fullName>
    </recommendedName>
</protein>
<dbReference type="InterPro" id="IPR012337">
    <property type="entry name" value="RNaseH-like_sf"/>
</dbReference>
<dbReference type="Proteomes" id="UP000007819">
    <property type="component" value="Chromosome X"/>
</dbReference>
<dbReference type="PANTHER" id="PTHR45749:SF21">
    <property type="entry name" value="DUF4371 DOMAIN-CONTAINING PROTEIN"/>
    <property type="match status" value="1"/>
</dbReference>
<reference evidence="1" key="2">
    <citation type="submission" date="2022-06" db="UniProtKB">
        <authorList>
            <consortium name="EnsemblMetazoa"/>
        </authorList>
    </citation>
    <scope>IDENTIFICATION</scope>
</reference>